<sequence length="236" mass="25215">MTGAVVGRSTSSMVKLLVKHWVQSSEQLVYVFGGDEREGYVASTIQGVNRVPHLVAGPTVQLAEKHRTSPVPMKALRSGAFMGDELVHDPGLWGLVQAGTPTEVAVRLGDNLTAAGNASFLAVSSHRVGVVVETEHLHTETEQPAPEEPAEGFSLLGAAKSVVRGVTSLGGDAPDNPVTCGFEVPMNFIREIAPVPMGRGGKPLRFLRFWFADGSSLSIKHAEAERTAETIRQNIR</sequence>
<dbReference type="STRING" id="418495.SAMN05216215_106745"/>
<reference evidence="2" key="1">
    <citation type="submission" date="2016-10" db="EMBL/GenBank/DDBJ databases">
        <authorList>
            <person name="Varghese N."/>
            <person name="Submissions S."/>
        </authorList>
    </citation>
    <scope>NUCLEOTIDE SEQUENCE [LARGE SCALE GENOMIC DNA]</scope>
    <source>
        <strain evidence="2">CGMCC 4.3530</strain>
    </source>
</reference>
<organism evidence="1 2">
    <name type="scientific">Saccharopolyspora shandongensis</name>
    <dbReference type="NCBI Taxonomy" id="418495"/>
    <lineage>
        <taxon>Bacteria</taxon>
        <taxon>Bacillati</taxon>
        <taxon>Actinomycetota</taxon>
        <taxon>Actinomycetes</taxon>
        <taxon>Pseudonocardiales</taxon>
        <taxon>Pseudonocardiaceae</taxon>
        <taxon>Saccharopolyspora</taxon>
    </lineage>
</organism>
<gene>
    <name evidence="1" type="ORF">SAMN05216215_106745</name>
</gene>
<keyword evidence="2" id="KW-1185">Reference proteome</keyword>
<proteinExistence type="predicted"/>
<evidence type="ECO:0000313" key="1">
    <source>
        <dbReference type="EMBL" id="SDZ39218.1"/>
    </source>
</evidence>
<protein>
    <submittedName>
        <fullName evidence="1">Uncharacterized protein</fullName>
    </submittedName>
</protein>
<evidence type="ECO:0000313" key="2">
    <source>
        <dbReference type="Proteomes" id="UP000199529"/>
    </source>
</evidence>
<name>A0A1H3SNH2_9PSEU</name>
<dbReference type="AlphaFoldDB" id="A0A1H3SNH2"/>
<dbReference type="EMBL" id="FNOK01000067">
    <property type="protein sequence ID" value="SDZ39218.1"/>
    <property type="molecule type" value="Genomic_DNA"/>
</dbReference>
<dbReference type="Proteomes" id="UP000199529">
    <property type="component" value="Unassembled WGS sequence"/>
</dbReference>
<accession>A0A1H3SNH2</accession>